<feature type="compositionally biased region" description="Low complexity" evidence="3">
    <location>
        <begin position="486"/>
        <end position="500"/>
    </location>
</feature>
<dbReference type="Proteomes" id="UP000011715">
    <property type="component" value="Unassembled WGS sequence"/>
</dbReference>
<reference evidence="5" key="1">
    <citation type="submission" date="2010-05" db="EMBL/GenBank/DDBJ databases">
        <title>The Genome Sequence of Magnaporthe poae strain ATCC 64411.</title>
        <authorList>
            <consortium name="The Broad Institute Genome Sequencing Platform"/>
            <consortium name="Broad Institute Genome Sequencing Center for Infectious Disease"/>
            <person name="Ma L.-J."/>
            <person name="Dead R."/>
            <person name="Young S."/>
            <person name="Zeng Q."/>
            <person name="Koehrsen M."/>
            <person name="Alvarado L."/>
            <person name="Berlin A."/>
            <person name="Chapman S.B."/>
            <person name="Chen Z."/>
            <person name="Freedman E."/>
            <person name="Gellesch M."/>
            <person name="Goldberg J."/>
            <person name="Griggs A."/>
            <person name="Gujja S."/>
            <person name="Heilman E.R."/>
            <person name="Heiman D."/>
            <person name="Hepburn T."/>
            <person name="Howarth C."/>
            <person name="Jen D."/>
            <person name="Larson L."/>
            <person name="Mehta T."/>
            <person name="Neiman D."/>
            <person name="Pearson M."/>
            <person name="Roberts A."/>
            <person name="Saif S."/>
            <person name="Shea T."/>
            <person name="Shenoy N."/>
            <person name="Sisk P."/>
            <person name="Stolte C."/>
            <person name="Sykes S."/>
            <person name="Walk T."/>
            <person name="White J."/>
            <person name="Yandava C."/>
            <person name="Haas B."/>
            <person name="Nusbaum C."/>
            <person name="Birren B."/>
        </authorList>
    </citation>
    <scope>NUCLEOTIDE SEQUENCE</scope>
    <source>
        <strain evidence="5">ATCC 64411</strain>
    </source>
</reference>
<feature type="compositionally biased region" description="Polar residues" evidence="3">
    <location>
        <begin position="1"/>
        <end position="14"/>
    </location>
</feature>
<dbReference type="InterPro" id="IPR050935">
    <property type="entry name" value="Bromo_chromatin_reader"/>
</dbReference>
<feature type="compositionally biased region" description="Basic and acidic residues" evidence="3">
    <location>
        <begin position="253"/>
        <end position="262"/>
    </location>
</feature>
<dbReference type="InterPro" id="IPR001487">
    <property type="entry name" value="Bromodomain"/>
</dbReference>
<dbReference type="GO" id="GO:0006355">
    <property type="term" value="P:regulation of DNA-templated transcription"/>
    <property type="evidence" value="ECO:0007669"/>
    <property type="project" value="TreeGrafter"/>
</dbReference>
<evidence type="ECO:0000313" key="6">
    <source>
        <dbReference type="EnsemblFungi" id="MAPG_06130T0"/>
    </source>
</evidence>
<dbReference type="InterPro" id="IPR018359">
    <property type="entry name" value="Bromodomain_CS"/>
</dbReference>
<evidence type="ECO:0000256" key="1">
    <source>
        <dbReference type="ARBA" id="ARBA00023117"/>
    </source>
</evidence>
<dbReference type="EnsemblFungi" id="MAPG_06130T1">
    <property type="protein sequence ID" value="MAPG_06130T1"/>
    <property type="gene ID" value="MAPG_06130"/>
</dbReference>
<dbReference type="PROSITE" id="PS00633">
    <property type="entry name" value="BROMODOMAIN_1"/>
    <property type="match status" value="1"/>
</dbReference>
<dbReference type="PANTHER" id="PTHR22880">
    <property type="entry name" value="FALZ-RELATED BROMODOMAIN-CONTAINING PROTEINS"/>
    <property type="match status" value="1"/>
</dbReference>
<gene>
    <name evidence="5" type="ORF">MAPG_06130</name>
</gene>
<feature type="compositionally biased region" description="Polar residues" evidence="3">
    <location>
        <begin position="192"/>
        <end position="203"/>
    </location>
</feature>
<keyword evidence="1 2" id="KW-0103">Bromodomain</keyword>
<feature type="domain" description="Bromo" evidence="4">
    <location>
        <begin position="581"/>
        <end position="653"/>
    </location>
</feature>
<protein>
    <recommendedName>
        <fullName evidence="4">Bromo domain-containing protein</fullName>
    </recommendedName>
</protein>
<dbReference type="PROSITE" id="PS50014">
    <property type="entry name" value="BROMODOMAIN_2"/>
    <property type="match status" value="2"/>
</dbReference>
<dbReference type="InterPro" id="IPR036427">
    <property type="entry name" value="Bromodomain-like_sf"/>
</dbReference>
<dbReference type="Pfam" id="PF00439">
    <property type="entry name" value="Bromodomain"/>
    <property type="match status" value="2"/>
</dbReference>
<dbReference type="OrthoDB" id="784962at2759"/>
<evidence type="ECO:0000256" key="3">
    <source>
        <dbReference type="SAM" id="MobiDB-lite"/>
    </source>
</evidence>
<dbReference type="GO" id="GO:0005634">
    <property type="term" value="C:nucleus"/>
    <property type="evidence" value="ECO:0007669"/>
    <property type="project" value="TreeGrafter"/>
</dbReference>
<feature type="compositionally biased region" description="Basic and acidic residues" evidence="3">
    <location>
        <begin position="105"/>
        <end position="119"/>
    </location>
</feature>
<evidence type="ECO:0000259" key="4">
    <source>
        <dbReference type="PROSITE" id="PS50014"/>
    </source>
</evidence>
<feature type="compositionally biased region" description="Basic and acidic residues" evidence="3">
    <location>
        <begin position="126"/>
        <end position="140"/>
    </location>
</feature>
<dbReference type="STRING" id="644358.A0A0C4CSF8"/>
<evidence type="ECO:0000256" key="2">
    <source>
        <dbReference type="PROSITE-ProRule" id="PRU00035"/>
    </source>
</evidence>
<keyword evidence="7" id="KW-1185">Reference proteome</keyword>
<dbReference type="CDD" id="cd05499">
    <property type="entry name" value="Bromo_BDF1_2_II"/>
    <property type="match status" value="1"/>
</dbReference>
<dbReference type="EMBL" id="GL876970">
    <property type="protein sequence ID" value="KLU87125.1"/>
    <property type="molecule type" value="Genomic_DNA"/>
</dbReference>
<dbReference type="EMBL" id="ADBL01001471">
    <property type="status" value="NOT_ANNOTATED_CDS"/>
    <property type="molecule type" value="Genomic_DNA"/>
</dbReference>
<proteinExistence type="predicted"/>
<dbReference type="EMBL" id="GL876970">
    <property type="protein sequence ID" value="KLU87126.1"/>
    <property type="molecule type" value="Genomic_DNA"/>
</dbReference>
<dbReference type="PRINTS" id="PR00503">
    <property type="entry name" value="BROMODOMAIN"/>
</dbReference>
<reference evidence="6" key="5">
    <citation type="submission" date="2015-06" db="UniProtKB">
        <authorList>
            <consortium name="EnsemblFungi"/>
        </authorList>
    </citation>
    <scope>IDENTIFICATION</scope>
    <source>
        <strain evidence="6">ATCC 64411</strain>
    </source>
</reference>
<feature type="domain" description="Bromo" evidence="4">
    <location>
        <begin position="359"/>
        <end position="432"/>
    </location>
</feature>
<feature type="region of interest" description="Disordered" evidence="3">
    <location>
        <begin position="449"/>
        <end position="560"/>
    </location>
</feature>
<reference evidence="7" key="2">
    <citation type="submission" date="2010-05" db="EMBL/GenBank/DDBJ databases">
        <title>The genome sequence of Magnaporthe poae strain ATCC 64411.</title>
        <authorList>
            <person name="Ma L.-J."/>
            <person name="Dead R."/>
            <person name="Young S."/>
            <person name="Zeng Q."/>
            <person name="Koehrsen M."/>
            <person name="Alvarado L."/>
            <person name="Berlin A."/>
            <person name="Chapman S.B."/>
            <person name="Chen Z."/>
            <person name="Freedman E."/>
            <person name="Gellesch M."/>
            <person name="Goldberg J."/>
            <person name="Griggs A."/>
            <person name="Gujja S."/>
            <person name="Heilman E.R."/>
            <person name="Heiman D."/>
            <person name="Hepburn T."/>
            <person name="Howarth C."/>
            <person name="Jen D."/>
            <person name="Larson L."/>
            <person name="Mehta T."/>
            <person name="Neiman D."/>
            <person name="Pearson M."/>
            <person name="Roberts A."/>
            <person name="Saif S."/>
            <person name="Shea T."/>
            <person name="Shenoy N."/>
            <person name="Sisk P."/>
            <person name="Stolte C."/>
            <person name="Sykes S."/>
            <person name="Walk T."/>
            <person name="White J."/>
            <person name="Yandava C."/>
            <person name="Haas B."/>
            <person name="Nusbaum C."/>
            <person name="Birren B."/>
        </authorList>
    </citation>
    <scope>NUCLEOTIDE SEQUENCE [LARGE SCALE GENOMIC DNA]</scope>
    <source>
        <strain evidence="7">ATCC 64411 / 73-15</strain>
    </source>
</reference>
<dbReference type="SUPFAM" id="SSF47370">
    <property type="entry name" value="Bromodomain"/>
    <property type="match status" value="2"/>
</dbReference>
<organism evidence="6 7">
    <name type="scientific">Magnaporthiopsis poae (strain ATCC 64411 / 73-15)</name>
    <name type="common">Kentucky bluegrass fungus</name>
    <name type="synonym">Magnaporthe poae</name>
    <dbReference type="NCBI Taxonomy" id="644358"/>
    <lineage>
        <taxon>Eukaryota</taxon>
        <taxon>Fungi</taxon>
        <taxon>Dikarya</taxon>
        <taxon>Ascomycota</taxon>
        <taxon>Pezizomycotina</taxon>
        <taxon>Sordariomycetes</taxon>
        <taxon>Sordariomycetidae</taxon>
        <taxon>Magnaporthales</taxon>
        <taxon>Magnaporthaceae</taxon>
        <taxon>Magnaporthiopsis</taxon>
    </lineage>
</organism>
<dbReference type="AlphaFoldDB" id="A0A0C4CSF8"/>
<evidence type="ECO:0000313" key="5">
    <source>
        <dbReference type="EMBL" id="KLU87125.1"/>
    </source>
</evidence>
<dbReference type="GO" id="GO:0006338">
    <property type="term" value="P:chromatin remodeling"/>
    <property type="evidence" value="ECO:0007669"/>
    <property type="project" value="TreeGrafter"/>
</dbReference>
<feature type="compositionally biased region" description="Basic and acidic residues" evidence="3">
    <location>
        <begin position="449"/>
        <end position="474"/>
    </location>
</feature>
<reference evidence="6" key="4">
    <citation type="journal article" date="2015" name="G3 (Bethesda)">
        <title>Genome sequences of three phytopathogenic species of the Magnaporthaceae family of fungi.</title>
        <authorList>
            <person name="Okagaki L.H."/>
            <person name="Nunes C.C."/>
            <person name="Sailsbery J."/>
            <person name="Clay B."/>
            <person name="Brown D."/>
            <person name="John T."/>
            <person name="Oh Y."/>
            <person name="Young N."/>
            <person name="Fitzgerald M."/>
            <person name="Haas B.J."/>
            <person name="Zeng Q."/>
            <person name="Young S."/>
            <person name="Adiconis X."/>
            <person name="Fan L."/>
            <person name="Levin J.Z."/>
            <person name="Mitchell T.K."/>
            <person name="Okubara P.A."/>
            <person name="Farman M.L."/>
            <person name="Kohn L.M."/>
            <person name="Birren B."/>
            <person name="Ma L.-J."/>
            <person name="Dean R.A."/>
        </authorList>
    </citation>
    <scope>NUCLEOTIDE SEQUENCE</scope>
    <source>
        <strain evidence="6">ATCC 64411 / 73-15</strain>
    </source>
</reference>
<sequence>MAVMTSPPQSQPTLLEQKAVVKMATLPDAKRDEENGVNGHVSPPPNGVKSAGPEPPAKDETDSPAAPERAADSATEAQKGDAIAPNLDAEASAKPTPENATSGTSEDKNTRVSESRDEPLSPATKPDIEPPKDSTPKEEGQDSEMVDAPLDQPTATSPSAGETALEAQASPSKDVDATQTTDPAPSMAAPAESTQDTAASTTAEPKPQPSDLSDLATESQKSAETADTNMADAPLSSTSKVSRERDEDPSDEPAAKRARTEPSEVEMQTPKAEADAQSSVEVEPASALQADLDSVKGEAEPETKDVTDPMDVDDGGFGSDRVPPYPDAEPGNLMHTGADHEPIPEGSIRAIKNVLSGVKKTKAGANFKDSVANLWPGLAESYSAKVTNPMDISLMERKLRSSAYATLGDFKADVKLLVTNSVAFNGAVHTVTDSAVSVVENIWDRMHKAKVEEPSSKAPKKDKAANIRHTERSSAHQPRPKPTPTPAYVAPTVPAASASPTPAPAPSKPAVDKALSAKAGEGSLHASPARRDSTKDDDRPKRPIHPPKKDLGYEPKGSKKKKLSPELRFCEEVLKEILKPKHQGINWPFIRPVDEVRDGAVGYFSVVKKPMDLSTMGSKLHAGSYASAEAFRQDFELMLSNCFLFNPPTTEVNNAGKNLESWFKGKWCDINSYVAKASGKPPAAPRPPVRVLVRRTIVTTRPRRARQRRRRSLLPRRRRRLSFGNRLMLWRSS</sequence>
<feature type="compositionally biased region" description="Basic and acidic residues" evidence="3">
    <location>
        <begin position="293"/>
        <end position="307"/>
    </location>
</feature>
<dbReference type="Gene3D" id="1.20.920.10">
    <property type="entry name" value="Bromodomain-like"/>
    <property type="match status" value="2"/>
</dbReference>
<feature type="compositionally biased region" description="Basic and acidic residues" evidence="3">
    <location>
        <begin position="529"/>
        <end position="560"/>
    </location>
</feature>
<accession>A0A0C4CSF8</accession>
<feature type="compositionally biased region" description="Polar residues" evidence="3">
    <location>
        <begin position="216"/>
        <end position="228"/>
    </location>
</feature>
<feature type="region of interest" description="Disordered" evidence="3">
    <location>
        <begin position="1"/>
        <end position="314"/>
    </location>
</feature>
<dbReference type="PANTHER" id="PTHR22880:SF225">
    <property type="entry name" value="BROMODOMAIN-CONTAINING PROTEIN BET-1-RELATED"/>
    <property type="match status" value="1"/>
</dbReference>
<reference evidence="5" key="3">
    <citation type="submission" date="2011-03" db="EMBL/GenBank/DDBJ databases">
        <title>Annotation of Magnaporthe poae ATCC 64411.</title>
        <authorList>
            <person name="Ma L.-J."/>
            <person name="Dead R."/>
            <person name="Young S.K."/>
            <person name="Zeng Q."/>
            <person name="Gargeya S."/>
            <person name="Fitzgerald M."/>
            <person name="Haas B."/>
            <person name="Abouelleil A."/>
            <person name="Alvarado L."/>
            <person name="Arachchi H.M."/>
            <person name="Berlin A."/>
            <person name="Brown A."/>
            <person name="Chapman S.B."/>
            <person name="Chen Z."/>
            <person name="Dunbar C."/>
            <person name="Freedman E."/>
            <person name="Gearin G."/>
            <person name="Gellesch M."/>
            <person name="Goldberg J."/>
            <person name="Griggs A."/>
            <person name="Gujja S."/>
            <person name="Heiman D."/>
            <person name="Howarth C."/>
            <person name="Larson L."/>
            <person name="Lui A."/>
            <person name="MacDonald P.J.P."/>
            <person name="Mehta T."/>
            <person name="Montmayeur A."/>
            <person name="Murphy C."/>
            <person name="Neiman D."/>
            <person name="Pearson M."/>
            <person name="Priest M."/>
            <person name="Roberts A."/>
            <person name="Saif S."/>
            <person name="Shea T."/>
            <person name="Shenoy N."/>
            <person name="Sisk P."/>
            <person name="Stolte C."/>
            <person name="Sykes S."/>
            <person name="Yandava C."/>
            <person name="Wortman J."/>
            <person name="Nusbaum C."/>
            <person name="Birren B."/>
        </authorList>
    </citation>
    <scope>NUCLEOTIDE SEQUENCE</scope>
    <source>
        <strain evidence="5">ATCC 64411</strain>
    </source>
</reference>
<dbReference type="GO" id="GO:0000785">
    <property type="term" value="C:chromatin"/>
    <property type="evidence" value="ECO:0007669"/>
    <property type="project" value="TreeGrafter"/>
</dbReference>
<evidence type="ECO:0000313" key="7">
    <source>
        <dbReference type="Proteomes" id="UP000011715"/>
    </source>
</evidence>
<dbReference type="eggNOG" id="KOG1474">
    <property type="taxonomic scope" value="Eukaryota"/>
</dbReference>
<dbReference type="SMART" id="SM00297">
    <property type="entry name" value="BROMO"/>
    <property type="match status" value="2"/>
</dbReference>
<name>A0A0C4CSF8_MAGP6</name>
<dbReference type="VEuPathDB" id="FungiDB:MAPG_06130"/>
<dbReference type="EnsemblFungi" id="MAPG_06130T0">
    <property type="protein sequence ID" value="MAPG_06130T0"/>
    <property type="gene ID" value="MAPG_06130"/>
</dbReference>